<dbReference type="GO" id="GO:0019284">
    <property type="term" value="P:L-methionine salvage from S-adenosylmethionine"/>
    <property type="evidence" value="ECO:0007669"/>
    <property type="project" value="TreeGrafter"/>
</dbReference>
<dbReference type="CDD" id="cd09008">
    <property type="entry name" value="MTAN"/>
    <property type="match status" value="1"/>
</dbReference>
<dbReference type="STRING" id="700015.Corgl_1555"/>
<proteinExistence type="predicted"/>
<evidence type="ECO:0000313" key="3">
    <source>
        <dbReference type="Proteomes" id="UP000006851"/>
    </source>
</evidence>
<dbReference type="RefSeq" id="WP_013709396.1">
    <property type="nucleotide sequence ID" value="NC_015389.1"/>
</dbReference>
<dbReference type="HOGENOM" id="CLU_031248_2_0_11"/>
<name>F2NAX6_CORGP</name>
<dbReference type="GO" id="GO:0008930">
    <property type="term" value="F:methylthioadenosine nucleosidase activity"/>
    <property type="evidence" value="ECO:0007669"/>
    <property type="project" value="UniProtKB-EC"/>
</dbReference>
<dbReference type="Pfam" id="PF01048">
    <property type="entry name" value="PNP_UDP_1"/>
    <property type="match status" value="1"/>
</dbReference>
<dbReference type="InterPro" id="IPR035994">
    <property type="entry name" value="Nucleoside_phosphorylase_sf"/>
</dbReference>
<evidence type="ECO:0000313" key="2">
    <source>
        <dbReference type="EMBL" id="AEB07654.1"/>
    </source>
</evidence>
<protein>
    <submittedName>
        <fullName evidence="2">Methylthioadenosine nucleosidase</fullName>
        <ecNumber evidence="2">3.2.2.16</ecNumber>
    </submittedName>
</protein>
<feature type="domain" description="Nucleoside phosphorylase" evidence="1">
    <location>
        <begin position="4"/>
        <end position="243"/>
    </location>
</feature>
<dbReference type="KEGG" id="cgo:Corgl_1555"/>
<sequence length="269" mass="28418">MTETIAVIGALEKEVRLVYDRLKERTIVDGAGLSTVRGVYEDARVVAVTAGMGTVNAAAATQYLISCCDARAVIFSGIGGAINPVLRPGDVVIGSTLRYLDTDTALLAESVPCLEEFASSDDLVDMARQALMAEGYAELDVDIEGALPLGAADGRRIDTVADAEMPRFLRGTIATGNRFIVGADARARVSAQTQADCVEMEGAAVAHIAVKNGCDCLVLRAISDSCDESYEQLSSRSFDLESYAAGASSLVLDIVARYARHVEANSKSR</sequence>
<dbReference type="Gene3D" id="3.40.50.1580">
    <property type="entry name" value="Nucleoside phosphorylase domain"/>
    <property type="match status" value="1"/>
</dbReference>
<dbReference type="PANTHER" id="PTHR46832">
    <property type="entry name" value="5'-METHYLTHIOADENOSINE/S-ADENOSYLHOMOCYSTEINE NUCLEOSIDASE"/>
    <property type="match status" value="1"/>
</dbReference>
<accession>F2NAX6</accession>
<dbReference type="eggNOG" id="COG0775">
    <property type="taxonomic scope" value="Bacteria"/>
</dbReference>
<dbReference type="PANTHER" id="PTHR46832:SF1">
    <property type="entry name" value="5'-METHYLTHIOADENOSINE_S-ADENOSYLHOMOCYSTEINE NUCLEOSIDASE"/>
    <property type="match status" value="1"/>
</dbReference>
<dbReference type="AlphaFoldDB" id="F2NAX6"/>
<dbReference type="GO" id="GO:0009116">
    <property type="term" value="P:nucleoside metabolic process"/>
    <property type="evidence" value="ECO:0007669"/>
    <property type="project" value="InterPro"/>
</dbReference>
<dbReference type="GO" id="GO:0008782">
    <property type="term" value="F:adenosylhomocysteine nucleosidase activity"/>
    <property type="evidence" value="ECO:0007669"/>
    <property type="project" value="TreeGrafter"/>
</dbReference>
<organism evidence="2 3">
    <name type="scientific">Coriobacterium glomerans (strain ATCC 49209 / DSM 20642 / JCM 10262 / PW2)</name>
    <dbReference type="NCBI Taxonomy" id="700015"/>
    <lineage>
        <taxon>Bacteria</taxon>
        <taxon>Bacillati</taxon>
        <taxon>Actinomycetota</taxon>
        <taxon>Coriobacteriia</taxon>
        <taxon>Coriobacteriales</taxon>
        <taxon>Coriobacteriaceae</taxon>
        <taxon>Coriobacterium</taxon>
    </lineage>
</organism>
<reference evidence="3" key="1">
    <citation type="journal article" date="2013" name="Stand. Genomic Sci.">
        <title>Complete genome sequence of Coriobacterium glomerans type strain (PW2(T)) from the midgut of Pyrrhocoris apterus L. (red soldier bug).</title>
        <authorList>
            <person name="Stackebrandt E."/>
            <person name="Zeytun A."/>
            <person name="Lapidus A."/>
            <person name="Nolan M."/>
            <person name="Lucas S."/>
            <person name="Hammon N."/>
            <person name="Deshpande S."/>
            <person name="Cheng J.F."/>
            <person name="Tapia R."/>
            <person name="Goodwin L.A."/>
            <person name="Pitluck S."/>
            <person name="Liolios K."/>
            <person name="Pagani I."/>
            <person name="Ivanova N."/>
            <person name="Mavromatis K."/>
            <person name="Mikhailova N."/>
            <person name="Huntemann M."/>
            <person name="Pati A."/>
            <person name="Chen A."/>
            <person name="Palaniappan K."/>
            <person name="Chang Y.J."/>
            <person name="Land M."/>
            <person name="Hauser L."/>
            <person name="Rohde M."/>
            <person name="Pukall R."/>
            <person name="Goker M."/>
            <person name="Detter J.C."/>
            <person name="Woyke T."/>
            <person name="Bristow J."/>
            <person name="Eisen J.A."/>
            <person name="Markowitz V."/>
            <person name="Hugenholtz P."/>
            <person name="Kyrpides N.C."/>
            <person name="Klenk H.P."/>
        </authorList>
    </citation>
    <scope>NUCLEOTIDE SEQUENCE</scope>
    <source>
        <strain evidence="3">ATCC 49209 / DSM 20642 / JCM 10262 / PW2</strain>
    </source>
</reference>
<dbReference type="InterPro" id="IPR000845">
    <property type="entry name" value="Nucleoside_phosphorylase_d"/>
</dbReference>
<gene>
    <name evidence="2" type="ordered locus">Corgl_1555</name>
</gene>
<dbReference type="OrthoDB" id="44283at2"/>
<keyword evidence="3" id="KW-1185">Reference proteome</keyword>
<dbReference type="GO" id="GO:0005829">
    <property type="term" value="C:cytosol"/>
    <property type="evidence" value="ECO:0007669"/>
    <property type="project" value="TreeGrafter"/>
</dbReference>
<evidence type="ECO:0000259" key="1">
    <source>
        <dbReference type="Pfam" id="PF01048"/>
    </source>
</evidence>
<dbReference type="SUPFAM" id="SSF53167">
    <property type="entry name" value="Purine and uridine phosphorylases"/>
    <property type="match status" value="1"/>
</dbReference>
<keyword evidence="2" id="KW-0326">Glycosidase</keyword>
<dbReference type="EMBL" id="CP002628">
    <property type="protein sequence ID" value="AEB07654.1"/>
    <property type="molecule type" value="Genomic_DNA"/>
</dbReference>
<dbReference type="EC" id="3.2.2.16" evidence="2"/>
<dbReference type="Proteomes" id="UP000006851">
    <property type="component" value="Chromosome"/>
</dbReference>
<keyword evidence="2" id="KW-0378">Hydrolase</keyword>